<evidence type="ECO:0000256" key="1">
    <source>
        <dbReference type="SAM" id="MobiDB-lite"/>
    </source>
</evidence>
<name>A0A4Z2IYM2_9TELE</name>
<comment type="caution">
    <text evidence="2">The sequence shown here is derived from an EMBL/GenBank/DDBJ whole genome shotgun (WGS) entry which is preliminary data.</text>
</comment>
<evidence type="ECO:0000313" key="3">
    <source>
        <dbReference type="Proteomes" id="UP000314294"/>
    </source>
</evidence>
<reference evidence="2 3" key="1">
    <citation type="submission" date="2019-03" db="EMBL/GenBank/DDBJ databases">
        <title>First draft genome of Liparis tanakae, snailfish: a comprehensive survey of snailfish specific genes.</title>
        <authorList>
            <person name="Kim W."/>
            <person name="Song I."/>
            <person name="Jeong J.-H."/>
            <person name="Kim D."/>
            <person name="Kim S."/>
            <person name="Ryu S."/>
            <person name="Song J.Y."/>
            <person name="Lee S.K."/>
        </authorList>
    </citation>
    <scope>NUCLEOTIDE SEQUENCE [LARGE SCALE GENOMIC DNA]</scope>
    <source>
        <tissue evidence="2">Muscle</tissue>
    </source>
</reference>
<keyword evidence="3" id="KW-1185">Reference proteome</keyword>
<proteinExistence type="predicted"/>
<sequence>MVAASHPAGKGRGESCQSAGQKTIRPEGSFSARAHLPPPSLAADRLTLGRNPKLTLDVCEAQR</sequence>
<dbReference type="Proteomes" id="UP000314294">
    <property type="component" value="Unassembled WGS sequence"/>
</dbReference>
<dbReference type="AlphaFoldDB" id="A0A4Z2IYM2"/>
<feature type="region of interest" description="Disordered" evidence="1">
    <location>
        <begin position="1"/>
        <end position="45"/>
    </location>
</feature>
<protein>
    <submittedName>
        <fullName evidence="2">Uncharacterized protein</fullName>
    </submittedName>
</protein>
<accession>A0A4Z2IYM2</accession>
<dbReference type="EMBL" id="SRLO01000035">
    <property type="protein sequence ID" value="TNN83095.1"/>
    <property type="molecule type" value="Genomic_DNA"/>
</dbReference>
<gene>
    <name evidence="2" type="ORF">EYF80_006702</name>
</gene>
<organism evidence="2 3">
    <name type="scientific">Liparis tanakae</name>
    <name type="common">Tanaka's snailfish</name>
    <dbReference type="NCBI Taxonomy" id="230148"/>
    <lineage>
        <taxon>Eukaryota</taxon>
        <taxon>Metazoa</taxon>
        <taxon>Chordata</taxon>
        <taxon>Craniata</taxon>
        <taxon>Vertebrata</taxon>
        <taxon>Euteleostomi</taxon>
        <taxon>Actinopterygii</taxon>
        <taxon>Neopterygii</taxon>
        <taxon>Teleostei</taxon>
        <taxon>Neoteleostei</taxon>
        <taxon>Acanthomorphata</taxon>
        <taxon>Eupercaria</taxon>
        <taxon>Perciformes</taxon>
        <taxon>Cottioidei</taxon>
        <taxon>Cottales</taxon>
        <taxon>Liparidae</taxon>
        <taxon>Liparis</taxon>
    </lineage>
</organism>
<evidence type="ECO:0000313" key="2">
    <source>
        <dbReference type="EMBL" id="TNN83095.1"/>
    </source>
</evidence>